<name>A0A6P4YR98_BRABE</name>
<dbReference type="InterPro" id="IPR014044">
    <property type="entry name" value="CAP_dom"/>
</dbReference>
<evidence type="ECO:0000256" key="1">
    <source>
        <dbReference type="SAM" id="SignalP"/>
    </source>
</evidence>
<dbReference type="KEGG" id="bbel:109475656"/>
<dbReference type="OrthoDB" id="337038at2759"/>
<feature type="signal peptide" evidence="1">
    <location>
        <begin position="1"/>
        <end position="18"/>
    </location>
</feature>
<dbReference type="GeneID" id="109475656"/>
<dbReference type="PROSITE" id="PS01009">
    <property type="entry name" value="CRISP_1"/>
    <property type="match status" value="1"/>
</dbReference>
<organism evidence="3 4">
    <name type="scientific">Branchiostoma belcheri</name>
    <name type="common">Amphioxus</name>
    <dbReference type="NCBI Taxonomy" id="7741"/>
    <lineage>
        <taxon>Eukaryota</taxon>
        <taxon>Metazoa</taxon>
        <taxon>Chordata</taxon>
        <taxon>Cephalochordata</taxon>
        <taxon>Leptocardii</taxon>
        <taxon>Amphioxiformes</taxon>
        <taxon>Branchiostomatidae</taxon>
        <taxon>Branchiostoma</taxon>
    </lineage>
</organism>
<dbReference type="PANTHER" id="PTHR10334">
    <property type="entry name" value="CYSTEINE-RICH SECRETORY PROTEIN-RELATED"/>
    <property type="match status" value="1"/>
</dbReference>
<dbReference type="GO" id="GO:0005576">
    <property type="term" value="C:extracellular region"/>
    <property type="evidence" value="ECO:0007669"/>
    <property type="project" value="InterPro"/>
</dbReference>
<dbReference type="Pfam" id="PF00188">
    <property type="entry name" value="CAP"/>
    <property type="match status" value="1"/>
</dbReference>
<dbReference type="RefSeq" id="XP_019631970.1">
    <property type="nucleotide sequence ID" value="XM_019776411.1"/>
</dbReference>
<dbReference type="FunFam" id="3.40.33.10:FF:000036">
    <property type="entry name" value="Uncharacterized protein"/>
    <property type="match status" value="1"/>
</dbReference>
<keyword evidence="1" id="KW-0732">Signal</keyword>
<dbReference type="SUPFAM" id="SSF55797">
    <property type="entry name" value="PR-1-like"/>
    <property type="match status" value="1"/>
</dbReference>
<reference evidence="4" key="1">
    <citation type="submission" date="2025-08" db="UniProtKB">
        <authorList>
            <consortium name="RefSeq"/>
        </authorList>
    </citation>
    <scope>IDENTIFICATION</scope>
    <source>
        <tissue evidence="4">Gonad</tissue>
    </source>
</reference>
<evidence type="ECO:0000259" key="2">
    <source>
        <dbReference type="SMART" id="SM00198"/>
    </source>
</evidence>
<dbReference type="InterPro" id="IPR001283">
    <property type="entry name" value="CRISP-related"/>
</dbReference>
<feature type="chain" id="PRO_5028006138" evidence="1">
    <location>
        <begin position="19"/>
        <end position="252"/>
    </location>
</feature>
<protein>
    <submittedName>
        <fullName evidence="4">Peptidase inhibitor 16-like</fullName>
    </submittedName>
</protein>
<evidence type="ECO:0000313" key="3">
    <source>
        <dbReference type="Proteomes" id="UP000515135"/>
    </source>
</evidence>
<dbReference type="SMART" id="SM00198">
    <property type="entry name" value="SCP"/>
    <property type="match status" value="1"/>
</dbReference>
<gene>
    <name evidence="4" type="primary">LOC109475656</name>
</gene>
<dbReference type="Gene3D" id="3.40.33.10">
    <property type="entry name" value="CAP"/>
    <property type="match status" value="1"/>
</dbReference>
<dbReference type="InterPro" id="IPR018244">
    <property type="entry name" value="Allrgn_V5/Tpx1_CS"/>
</dbReference>
<dbReference type="AlphaFoldDB" id="A0A6P4YR98"/>
<dbReference type="InterPro" id="IPR035940">
    <property type="entry name" value="CAP_sf"/>
</dbReference>
<sequence length="252" mass="26578">MQVLSVATILLFVGGSFGATSLSQDQINTILQAHNNYRSAVSPTAANMEYMEWDDSLATIAQSWADGCDFAHNPSPEATYSGSSVGENIYASTGSYNAGKETEKWNKEVCDYTYSSNSCKSGEVCGHYTQVVWASSNKLGCGMKLCSTLATVNWNNANLVVCNYAPAGNFRGQKPYVSGTSCTQCANGNNNCSDKLCGNPGNAGGGTSGSSNTTFPPVQCSGDNGAARHWSMLSLGGVVVTLLILNMMQGWD</sequence>
<dbReference type="PROSITE" id="PS01010">
    <property type="entry name" value="CRISP_2"/>
    <property type="match status" value="1"/>
</dbReference>
<accession>A0A6P4YR98</accession>
<feature type="domain" description="SCP" evidence="2">
    <location>
        <begin position="25"/>
        <end position="172"/>
    </location>
</feature>
<keyword evidence="3" id="KW-1185">Reference proteome</keyword>
<dbReference type="PRINTS" id="PR00837">
    <property type="entry name" value="V5TPXLIKE"/>
</dbReference>
<dbReference type="Proteomes" id="UP000515135">
    <property type="component" value="Unplaced"/>
</dbReference>
<evidence type="ECO:0000313" key="4">
    <source>
        <dbReference type="RefSeq" id="XP_019631970.1"/>
    </source>
</evidence>
<proteinExistence type="predicted"/>